<dbReference type="EMBL" id="CACRXK020005279">
    <property type="protein sequence ID" value="CAB4005694.1"/>
    <property type="molecule type" value="Genomic_DNA"/>
</dbReference>
<gene>
    <name evidence="1" type="ORF">PACLA_8A016741</name>
</gene>
<dbReference type="OrthoDB" id="411173at2759"/>
<evidence type="ECO:0000313" key="1">
    <source>
        <dbReference type="EMBL" id="CAB4005694.1"/>
    </source>
</evidence>
<comment type="caution">
    <text evidence="1">The sequence shown here is derived from an EMBL/GenBank/DDBJ whole genome shotgun (WGS) entry which is preliminary data.</text>
</comment>
<reference evidence="1" key="1">
    <citation type="submission" date="2020-04" db="EMBL/GenBank/DDBJ databases">
        <authorList>
            <person name="Alioto T."/>
            <person name="Alioto T."/>
            <person name="Gomez Garrido J."/>
        </authorList>
    </citation>
    <scope>NUCLEOTIDE SEQUENCE</scope>
    <source>
        <strain evidence="1">A484AB</strain>
    </source>
</reference>
<organism evidence="1 2">
    <name type="scientific">Paramuricea clavata</name>
    <name type="common">Red gorgonian</name>
    <name type="synonym">Violescent sea-whip</name>
    <dbReference type="NCBI Taxonomy" id="317549"/>
    <lineage>
        <taxon>Eukaryota</taxon>
        <taxon>Metazoa</taxon>
        <taxon>Cnidaria</taxon>
        <taxon>Anthozoa</taxon>
        <taxon>Octocorallia</taxon>
        <taxon>Malacalcyonacea</taxon>
        <taxon>Plexauridae</taxon>
        <taxon>Paramuricea</taxon>
    </lineage>
</organism>
<sequence>MAKTEFMLIGSRSLVHTVSDSNLNIMIENRPIKQVKECKTLRVIVDQHLSWKSNTESICKKITSAISVIRKLKEFVDRDTLVSIFNAIVQPYFTYCCEVWDIFVAKRIREDIYADDLVSGAQDDDEAVLFYTKARTLMTPGGFNLRSGHRTTLLSRRSQRKKTS</sequence>
<name>A0A6S7HKB8_PARCT</name>
<proteinExistence type="predicted"/>
<accession>A0A6S7HKB8</accession>
<dbReference type="AlphaFoldDB" id="A0A6S7HKB8"/>
<dbReference type="Proteomes" id="UP001152795">
    <property type="component" value="Unassembled WGS sequence"/>
</dbReference>
<keyword evidence="2" id="KW-1185">Reference proteome</keyword>
<evidence type="ECO:0000313" key="2">
    <source>
        <dbReference type="Proteomes" id="UP001152795"/>
    </source>
</evidence>
<protein>
    <submittedName>
        <fullName evidence="1">Uncharacterized protein</fullName>
    </submittedName>
</protein>